<proteinExistence type="predicted"/>
<evidence type="ECO:0000313" key="2">
    <source>
        <dbReference type="WBParaSite" id="nRc.2.0.1.t22434-RA"/>
    </source>
</evidence>
<reference evidence="2" key="1">
    <citation type="submission" date="2022-11" db="UniProtKB">
        <authorList>
            <consortium name="WormBaseParasite"/>
        </authorList>
    </citation>
    <scope>IDENTIFICATION</scope>
</reference>
<name>A0A915J9K3_ROMCU</name>
<dbReference type="AlphaFoldDB" id="A0A915J9K3"/>
<protein>
    <submittedName>
        <fullName evidence="2">Uncharacterized protein</fullName>
    </submittedName>
</protein>
<accession>A0A915J9K3</accession>
<keyword evidence="1" id="KW-1185">Reference proteome</keyword>
<dbReference type="WBParaSite" id="nRc.2.0.1.t22434-RA">
    <property type="protein sequence ID" value="nRc.2.0.1.t22434-RA"/>
    <property type="gene ID" value="nRc.2.0.1.g22434"/>
</dbReference>
<dbReference type="Proteomes" id="UP000887565">
    <property type="component" value="Unplaced"/>
</dbReference>
<evidence type="ECO:0000313" key="1">
    <source>
        <dbReference type="Proteomes" id="UP000887565"/>
    </source>
</evidence>
<sequence length="93" mass="10413">MGKCPDEAEKGEYTCLESCQAKKRAGLGFWKLGLTKTCLINDEAPSRAYFVVAAFGDIENNSFWTATNFFLSSNGVKIELRMILPQKIKENLD</sequence>
<organism evidence="1 2">
    <name type="scientific">Romanomermis culicivorax</name>
    <name type="common">Nematode worm</name>
    <dbReference type="NCBI Taxonomy" id="13658"/>
    <lineage>
        <taxon>Eukaryota</taxon>
        <taxon>Metazoa</taxon>
        <taxon>Ecdysozoa</taxon>
        <taxon>Nematoda</taxon>
        <taxon>Enoplea</taxon>
        <taxon>Dorylaimia</taxon>
        <taxon>Mermithida</taxon>
        <taxon>Mermithoidea</taxon>
        <taxon>Mermithidae</taxon>
        <taxon>Romanomermis</taxon>
    </lineage>
</organism>